<evidence type="ECO:0000256" key="5">
    <source>
        <dbReference type="ARBA" id="ARBA00022898"/>
    </source>
</evidence>
<dbReference type="Gene3D" id="3.90.1150.10">
    <property type="entry name" value="Aspartate Aminotransferase, domain 1"/>
    <property type="match status" value="1"/>
</dbReference>
<evidence type="ECO:0000256" key="1">
    <source>
        <dbReference type="ARBA" id="ARBA00001933"/>
    </source>
</evidence>
<evidence type="ECO:0000259" key="10">
    <source>
        <dbReference type="Pfam" id="PF00155"/>
    </source>
</evidence>
<comment type="subunit">
    <text evidence="2">Homodimer.</text>
</comment>
<comment type="pathway">
    <text evidence="6">Amino-acid degradation; L-alanine degradation via transaminase pathway; pyruvate from L-alanine: step 1/1.</text>
</comment>
<dbReference type="PANTHER" id="PTHR11751">
    <property type="entry name" value="ALANINE AMINOTRANSFERASE"/>
    <property type="match status" value="1"/>
</dbReference>
<evidence type="ECO:0000256" key="3">
    <source>
        <dbReference type="ARBA" id="ARBA00022576"/>
    </source>
</evidence>
<accession>A0A0C2IWQ9</accession>
<evidence type="ECO:0000256" key="6">
    <source>
        <dbReference type="ARBA" id="ARBA00025708"/>
    </source>
</evidence>
<dbReference type="FunFam" id="3.40.640.10:FF:000012">
    <property type="entry name" value="alanine aminotransferase 2"/>
    <property type="match status" value="1"/>
</dbReference>
<dbReference type="Pfam" id="PF00155">
    <property type="entry name" value="Aminotran_1_2"/>
    <property type="match status" value="1"/>
</dbReference>
<dbReference type="OrthoDB" id="1732682at2759"/>
<proteinExistence type="inferred from homology"/>
<dbReference type="CDD" id="cd00609">
    <property type="entry name" value="AAT_like"/>
    <property type="match status" value="1"/>
</dbReference>
<evidence type="ECO:0000256" key="2">
    <source>
        <dbReference type="ARBA" id="ARBA00011738"/>
    </source>
</evidence>
<dbReference type="InterPro" id="IPR004839">
    <property type="entry name" value="Aminotransferase_I/II_large"/>
</dbReference>
<feature type="domain" description="Aminotransferase class I/classII large" evidence="10">
    <location>
        <begin position="102"/>
        <end position="480"/>
    </location>
</feature>
<comment type="catalytic activity">
    <reaction evidence="9">
        <text>L-alanine + 2-oxoglutarate = pyruvate + L-glutamate</text>
        <dbReference type="Rhea" id="RHEA:19453"/>
        <dbReference type="ChEBI" id="CHEBI:15361"/>
        <dbReference type="ChEBI" id="CHEBI:16810"/>
        <dbReference type="ChEBI" id="CHEBI:29985"/>
        <dbReference type="ChEBI" id="CHEBI:57972"/>
        <dbReference type="EC" id="2.6.1.2"/>
    </reaction>
</comment>
<evidence type="ECO:0000256" key="4">
    <source>
        <dbReference type="ARBA" id="ARBA00022679"/>
    </source>
</evidence>
<dbReference type="GO" id="GO:0004021">
    <property type="term" value="F:L-alanine:2-oxoglutarate aminotransferase activity"/>
    <property type="evidence" value="ECO:0007669"/>
    <property type="project" value="UniProtKB-EC"/>
</dbReference>
<comment type="cofactor">
    <cofactor evidence="1">
        <name>pyridoxal 5'-phosphate</name>
        <dbReference type="ChEBI" id="CHEBI:597326"/>
    </cofactor>
</comment>
<evidence type="ECO:0000256" key="8">
    <source>
        <dbReference type="ARBA" id="ARBA00026106"/>
    </source>
</evidence>
<dbReference type="Proteomes" id="UP000031668">
    <property type="component" value="Unassembled WGS sequence"/>
</dbReference>
<dbReference type="Gene3D" id="3.40.640.10">
    <property type="entry name" value="Type I PLP-dependent aspartate aminotransferase-like (Major domain)"/>
    <property type="match status" value="1"/>
</dbReference>
<evidence type="ECO:0000256" key="7">
    <source>
        <dbReference type="ARBA" id="ARBA00025785"/>
    </source>
</evidence>
<protein>
    <recommendedName>
        <fullName evidence="8">alanine transaminase</fullName>
        <ecNumber evidence="8">2.6.1.2</ecNumber>
    </recommendedName>
</protein>
<dbReference type="AlphaFoldDB" id="A0A0C2IWQ9"/>
<organism evidence="11 12">
    <name type="scientific">Thelohanellus kitauei</name>
    <name type="common">Myxosporean</name>
    <dbReference type="NCBI Taxonomy" id="669202"/>
    <lineage>
        <taxon>Eukaryota</taxon>
        <taxon>Metazoa</taxon>
        <taxon>Cnidaria</taxon>
        <taxon>Myxozoa</taxon>
        <taxon>Myxosporea</taxon>
        <taxon>Bivalvulida</taxon>
        <taxon>Platysporina</taxon>
        <taxon>Myxobolidae</taxon>
        <taxon>Thelohanellus</taxon>
    </lineage>
</organism>
<comment type="caution">
    <text evidence="11">The sequence shown here is derived from an EMBL/GenBank/DDBJ whole genome shotgun (WGS) entry which is preliminary data.</text>
</comment>
<dbReference type="OMA" id="FGFECPP"/>
<keyword evidence="12" id="KW-1185">Reference proteome</keyword>
<dbReference type="GO" id="GO:0005737">
    <property type="term" value="C:cytoplasm"/>
    <property type="evidence" value="ECO:0007669"/>
    <property type="project" value="UniProtKB-ARBA"/>
</dbReference>
<dbReference type="EC" id="2.6.1.2" evidence="8"/>
<dbReference type="FunFam" id="3.90.1150.10:FF:000345">
    <property type="entry name" value="Alanine aminotransferase 2"/>
    <property type="match status" value="1"/>
</dbReference>
<reference evidence="11 12" key="1">
    <citation type="journal article" date="2014" name="Genome Biol. Evol.">
        <title>The genome of the myxosporean Thelohanellus kitauei shows adaptations to nutrient acquisition within its fish host.</title>
        <authorList>
            <person name="Yang Y."/>
            <person name="Xiong J."/>
            <person name="Zhou Z."/>
            <person name="Huo F."/>
            <person name="Miao W."/>
            <person name="Ran C."/>
            <person name="Liu Y."/>
            <person name="Zhang J."/>
            <person name="Feng J."/>
            <person name="Wang M."/>
            <person name="Wang M."/>
            <person name="Wang L."/>
            <person name="Yao B."/>
        </authorList>
    </citation>
    <scope>NUCLEOTIDE SEQUENCE [LARGE SCALE GENOMIC DNA]</scope>
    <source>
        <strain evidence="11">Wuqing</strain>
    </source>
</reference>
<evidence type="ECO:0000313" key="12">
    <source>
        <dbReference type="Proteomes" id="UP000031668"/>
    </source>
</evidence>
<sequence length="492" mass="55245">MLPKNQDSESADMEESQTLDVVDINPCLLNIDYACRGSIPSRASQIQKELIQGDAKCFKKVVQCNLGDCQLLGQKPITFGRQILSACAYPELLNHNIFPSDVVDRTKLLLKSFNNSIGCYSESSGSEFVRNSVTKYIQKRDGYPADPNNIFITNGASSAIKMILYSLIKAYDNNIMTGIMVPVPQYPLYSASLSEFNGKLIPYYLNEADNWSLSKSEIERAITDGFTFSKPKALVVINPGNPTGQVLSYQNMVEIVKFCHKYKLVLLADEVYQHNVYDKDSKFFSFKKVVLDSGFTENTFTLVSFHSVSKGYYSECGIRGGYMELFGFKPELRAALIKLVSSNLCSSTSGQIILESLVNPPVEHDPSFPVFHEEKSAILDELRQKSELMHSLLGEIIGIKCNKIQGALYAFPQLFLPQKFIEHSEKESKPPDEYYCMKLLEETGVCVVPGSGFRQMPGTHHFRITIIPPLEDIKNVLSSISDFNQKLFKEFS</sequence>
<dbReference type="FunFam" id="1.10.287.1970:FF:000001">
    <property type="entry name" value="Alanine aminotransferase 2"/>
    <property type="match status" value="1"/>
</dbReference>
<dbReference type="InterPro" id="IPR045088">
    <property type="entry name" value="ALAT1/2-like"/>
</dbReference>
<keyword evidence="3 11" id="KW-0032">Aminotransferase</keyword>
<name>A0A0C2IWQ9_THEKT</name>
<dbReference type="EMBL" id="JWZT01002281">
    <property type="protein sequence ID" value="KII69784.1"/>
    <property type="molecule type" value="Genomic_DNA"/>
</dbReference>
<dbReference type="UniPathway" id="UPA00528">
    <property type="reaction ID" value="UER00586"/>
</dbReference>
<dbReference type="SUPFAM" id="SSF53383">
    <property type="entry name" value="PLP-dependent transferases"/>
    <property type="match status" value="1"/>
</dbReference>
<evidence type="ECO:0000313" key="11">
    <source>
        <dbReference type="EMBL" id="KII69784.1"/>
    </source>
</evidence>
<keyword evidence="5" id="KW-0663">Pyridoxal phosphate</keyword>
<gene>
    <name evidence="11" type="ORF">RF11_12667</name>
</gene>
<dbReference type="PANTHER" id="PTHR11751:SF29">
    <property type="entry name" value="ALANINE TRANSAMINASE"/>
    <property type="match status" value="1"/>
</dbReference>
<comment type="similarity">
    <text evidence="7">Belongs to the class-I pyridoxal-phosphate-dependent aminotransferase family. Alanine aminotransferase subfamily.</text>
</comment>
<dbReference type="GO" id="GO:0042853">
    <property type="term" value="P:L-alanine catabolic process"/>
    <property type="evidence" value="ECO:0007669"/>
    <property type="project" value="UniProtKB-UniPathway"/>
</dbReference>
<dbReference type="Gene3D" id="1.10.287.1970">
    <property type="match status" value="1"/>
</dbReference>
<evidence type="ECO:0000256" key="9">
    <source>
        <dbReference type="ARBA" id="ARBA00047412"/>
    </source>
</evidence>
<dbReference type="InterPro" id="IPR015422">
    <property type="entry name" value="PyrdxlP-dep_Trfase_small"/>
</dbReference>
<dbReference type="GO" id="GO:0030170">
    <property type="term" value="F:pyridoxal phosphate binding"/>
    <property type="evidence" value="ECO:0007669"/>
    <property type="project" value="InterPro"/>
</dbReference>
<keyword evidence="4 11" id="KW-0808">Transferase</keyword>
<dbReference type="InterPro" id="IPR015424">
    <property type="entry name" value="PyrdxlP-dep_Trfase"/>
</dbReference>
<dbReference type="InterPro" id="IPR015421">
    <property type="entry name" value="PyrdxlP-dep_Trfase_major"/>
</dbReference>